<dbReference type="Proteomes" id="UP000492821">
    <property type="component" value="Unassembled WGS sequence"/>
</dbReference>
<keyword evidence="2" id="KW-1185">Reference proteome</keyword>
<sequence>MPKKGHGKRKASKPRPKQRPLPKTPIKSPATPASKNSTDSRDSNKVPKAPPPVPPRPIAKNSTDTTKSSDNQNKKPPLAKKDAKLNDVIKNKSGKKVKSGEKDSSNDKDPQDPNAAVNQALPKDGTGKSGAASKDTAESRDQPTAPFPDRGTAPDYTKITKPRLPHVKIKVAKEKLKKDPIAAAAQASARKLAAARSVALSAKCSGEAFRTDLFGATFLAPYTLPMPEKASKEAGIESNTTSSEDE</sequence>
<feature type="compositionally biased region" description="Basic and acidic residues" evidence="1">
    <location>
        <begin position="79"/>
        <end position="90"/>
    </location>
</feature>
<feature type="compositionally biased region" description="Basic residues" evidence="1">
    <location>
        <begin position="1"/>
        <end position="20"/>
    </location>
</feature>
<feature type="compositionally biased region" description="Pro residues" evidence="1">
    <location>
        <begin position="48"/>
        <end position="57"/>
    </location>
</feature>
<evidence type="ECO:0000313" key="2">
    <source>
        <dbReference type="Proteomes" id="UP000492821"/>
    </source>
</evidence>
<reference evidence="3" key="2">
    <citation type="submission" date="2020-10" db="UniProtKB">
        <authorList>
            <consortium name="WormBaseParasite"/>
        </authorList>
    </citation>
    <scope>IDENTIFICATION</scope>
</reference>
<evidence type="ECO:0000313" key="3">
    <source>
        <dbReference type="WBParaSite" id="Pan_g1286.t1"/>
    </source>
</evidence>
<accession>A0A7E4ZRB6</accession>
<evidence type="ECO:0000256" key="1">
    <source>
        <dbReference type="SAM" id="MobiDB-lite"/>
    </source>
</evidence>
<dbReference type="WBParaSite" id="Pan_g1286.t1">
    <property type="protein sequence ID" value="Pan_g1286.t1"/>
    <property type="gene ID" value="Pan_g1286"/>
</dbReference>
<dbReference type="AlphaFoldDB" id="A0A7E4ZRB6"/>
<protein>
    <submittedName>
        <fullName evidence="3">Neurofilament heavy polypeptide-like</fullName>
    </submittedName>
</protein>
<feature type="compositionally biased region" description="Polar residues" evidence="1">
    <location>
        <begin position="60"/>
        <end position="71"/>
    </location>
</feature>
<proteinExistence type="predicted"/>
<feature type="compositionally biased region" description="Basic and acidic residues" evidence="1">
    <location>
        <begin position="98"/>
        <end position="111"/>
    </location>
</feature>
<name>A0A7E4ZRB6_PANRE</name>
<organism evidence="2 3">
    <name type="scientific">Panagrellus redivivus</name>
    <name type="common">Microworm</name>
    <dbReference type="NCBI Taxonomy" id="6233"/>
    <lineage>
        <taxon>Eukaryota</taxon>
        <taxon>Metazoa</taxon>
        <taxon>Ecdysozoa</taxon>
        <taxon>Nematoda</taxon>
        <taxon>Chromadorea</taxon>
        <taxon>Rhabditida</taxon>
        <taxon>Tylenchina</taxon>
        <taxon>Panagrolaimomorpha</taxon>
        <taxon>Panagrolaimoidea</taxon>
        <taxon>Panagrolaimidae</taxon>
        <taxon>Panagrellus</taxon>
    </lineage>
</organism>
<feature type="region of interest" description="Disordered" evidence="1">
    <location>
        <begin position="1"/>
        <end position="165"/>
    </location>
</feature>
<reference evidence="2" key="1">
    <citation type="journal article" date="2013" name="Genetics">
        <title>The draft genome and transcriptome of Panagrellus redivivus are shaped by the harsh demands of a free-living lifestyle.</title>
        <authorList>
            <person name="Srinivasan J."/>
            <person name="Dillman A.R."/>
            <person name="Macchietto M.G."/>
            <person name="Heikkinen L."/>
            <person name="Lakso M."/>
            <person name="Fracchia K.M."/>
            <person name="Antoshechkin I."/>
            <person name="Mortazavi A."/>
            <person name="Wong G."/>
            <person name="Sternberg P.W."/>
        </authorList>
    </citation>
    <scope>NUCLEOTIDE SEQUENCE [LARGE SCALE GENOMIC DNA]</scope>
    <source>
        <strain evidence="2">MT8872</strain>
    </source>
</reference>